<evidence type="ECO:0000256" key="2">
    <source>
        <dbReference type="ARBA" id="ARBA00022741"/>
    </source>
</evidence>
<dbReference type="SUPFAM" id="SSF52540">
    <property type="entry name" value="P-loop containing nucleoside triphosphate hydrolases"/>
    <property type="match status" value="4"/>
</dbReference>
<dbReference type="Pfam" id="PF17866">
    <property type="entry name" value="AAA_lid_6"/>
    <property type="match status" value="2"/>
</dbReference>
<dbReference type="PANTHER" id="PTHR43392:SF2">
    <property type="entry name" value="AAA-TYPE ATPASE FAMILY PROTEIN _ ANKYRIN REPEAT FAMILY PROTEIN"/>
    <property type="match status" value="1"/>
</dbReference>
<keyword evidence="2" id="KW-0547">Nucleotide-binding</keyword>
<feature type="domain" description="AAA+ ATPase" evidence="7">
    <location>
        <begin position="1886"/>
        <end position="2023"/>
    </location>
</feature>
<evidence type="ECO:0000256" key="6">
    <source>
        <dbReference type="SAM" id="MobiDB-lite"/>
    </source>
</evidence>
<dbReference type="Gene3D" id="1.10.8.60">
    <property type="match status" value="2"/>
</dbReference>
<keyword evidence="3" id="KW-0378">Hydrolase</keyword>
<dbReference type="CDD" id="cd06008">
    <property type="entry name" value="NF-X1-zinc-finger"/>
    <property type="match status" value="1"/>
</dbReference>
<keyword evidence="9" id="KW-1185">Reference proteome</keyword>
<gene>
    <name evidence="8" type="ORF">QR685DRAFT_554043</name>
</gene>
<dbReference type="InterPro" id="IPR050773">
    <property type="entry name" value="CbxX/CfxQ_RuBisCO_ESX"/>
</dbReference>
<dbReference type="InterPro" id="IPR041679">
    <property type="entry name" value="DNA2/NAM7-like_C"/>
</dbReference>
<dbReference type="InterPro" id="IPR047187">
    <property type="entry name" value="SF1_C_Upf1"/>
</dbReference>
<dbReference type="CDD" id="cd17936">
    <property type="entry name" value="EEXXEc_NFX1"/>
    <property type="match status" value="1"/>
</dbReference>
<evidence type="ECO:0000259" key="7">
    <source>
        <dbReference type="SMART" id="SM00382"/>
    </source>
</evidence>
<dbReference type="InterPro" id="IPR041627">
    <property type="entry name" value="AAA_lid_6"/>
</dbReference>
<keyword evidence="3" id="KW-0347">Helicase</keyword>
<keyword evidence="5" id="KW-0175">Coiled coil</keyword>
<evidence type="ECO:0000313" key="9">
    <source>
        <dbReference type="Proteomes" id="UP001451303"/>
    </source>
</evidence>
<accession>A0ABR3DEY0</accession>
<evidence type="ECO:0000256" key="1">
    <source>
        <dbReference type="ARBA" id="ARBA00010378"/>
    </source>
</evidence>
<feature type="compositionally biased region" description="Basic and acidic residues" evidence="6">
    <location>
        <begin position="1240"/>
        <end position="1254"/>
    </location>
</feature>
<dbReference type="InterPro" id="IPR027417">
    <property type="entry name" value="P-loop_NTPase"/>
</dbReference>
<organism evidence="8 9">
    <name type="scientific">Neurospora intermedia</name>
    <dbReference type="NCBI Taxonomy" id="5142"/>
    <lineage>
        <taxon>Eukaryota</taxon>
        <taxon>Fungi</taxon>
        <taxon>Dikarya</taxon>
        <taxon>Ascomycota</taxon>
        <taxon>Pezizomycotina</taxon>
        <taxon>Sordariomycetes</taxon>
        <taxon>Sordariomycetidae</taxon>
        <taxon>Sordariales</taxon>
        <taxon>Sordariaceae</taxon>
        <taxon>Neurospora</taxon>
    </lineage>
</organism>
<dbReference type="EMBL" id="JAVLET010000004">
    <property type="protein sequence ID" value="KAL0471221.1"/>
    <property type="molecule type" value="Genomic_DNA"/>
</dbReference>
<feature type="compositionally biased region" description="Polar residues" evidence="6">
    <location>
        <begin position="185"/>
        <end position="196"/>
    </location>
</feature>
<feature type="region of interest" description="Disordered" evidence="6">
    <location>
        <begin position="885"/>
        <end position="906"/>
    </location>
</feature>
<dbReference type="SMART" id="SM00382">
    <property type="entry name" value="AAA"/>
    <property type="match status" value="4"/>
</dbReference>
<feature type="region of interest" description="Disordered" evidence="6">
    <location>
        <begin position="1240"/>
        <end position="1276"/>
    </location>
</feature>
<feature type="domain" description="AAA+ ATPase" evidence="7">
    <location>
        <begin position="496"/>
        <end position="908"/>
    </location>
</feature>
<feature type="domain" description="AAA+ ATPase" evidence="7">
    <location>
        <begin position="1609"/>
        <end position="1728"/>
    </location>
</feature>
<name>A0ABR3DEY0_NEUIN</name>
<reference evidence="8 9" key="1">
    <citation type="submission" date="2023-09" db="EMBL/GenBank/DDBJ databases">
        <title>Multi-omics analysis of a traditional fermented food reveals byproduct-associated fungal strains for waste-to-food upcycling.</title>
        <authorList>
            <consortium name="Lawrence Berkeley National Laboratory"/>
            <person name="Rekdal V.M."/>
            <person name="Villalobos-Escobedo J.M."/>
            <person name="Rodriguez-Valeron N."/>
            <person name="Garcia M.O."/>
            <person name="Vasquez D.P."/>
            <person name="Damayanti I."/>
            <person name="Sorensen P.M."/>
            <person name="Baidoo E.E."/>
            <person name="De Carvalho A.C."/>
            <person name="Riley R."/>
            <person name="Lipzen A."/>
            <person name="He G."/>
            <person name="Yan M."/>
            <person name="Haridas S."/>
            <person name="Daum C."/>
            <person name="Yoshinaga Y."/>
            <person name="Ng V."/>
            <person name="Grigoriev I.V."/>
            <person name="Munk R."/>
            <person name="Nuraida L."/>
            <person name="Wijaya C.H."/>
            <person name="Morales P.-C."/>
            <person name="Keasling J.D."/>
        </authorList>
    </citation>
    <scope>NUCLEOTIDE SEQUENCE [LARGE SCALE GENOMIC DNA]</scope>
    <source>
        <strain evidence="8 9">FGSC 2613</strain>
    </source>
</reference>
<dbReference type="PANTHER" id="PTHR43392">
    <property type="entry name" value="AAA-TYPE ATPASE FAMILY PROTEIN / ANKYRIN REPEAT FAMILY PROTEIN"/>
    <property type="match status" value="1"/>
</dbReference>
<proteinExistence type="inferred from homology"/>
<dbReference type="InterPro" id="IPR041677">
    <property type="entry name" value="DNA2/NAM7_AAA_11"/>
</dbReference>
<sequence>MASTVRQTRLKTIFRAIVLGERKVNSSHDAQLFLEAVRSQEPPSACVEMIVSHSAGLDAVRNSVRSNLSESFILSHTLPFLEFLSDPGIKSLADGDLLAQLLIVIARPPTLWKALMRLFNDHQLPPDRVRTFAWLALELLSLPPHADVDVLDEVQSIVENKSLLNAQDHSARELGYRLEKALQLRSSSKPSVQAPAQANGPGGRHDNDHDVFRKIAIYPTTEEFLSKEQPFYRTAFEVAESPLDRRPAIHLDNQFRLLREDMLAELREDLQAAMNTKKAKKSSLTIGKLKPEALSFTDTNSSGRGPPRYKPCTLQVRCNHGLAFLNQMEPDKRKKYLRDNPRFLKHQSFGALTRGKEVIAFAFVDRDRNNELLLESPPIVCLQFADPGGLKRALMALKMPNGQDAVQFTLIDTPVFAYEPVLTGLQAIKELPMQDLLINPSGASLAFAGIPQLQTFVSALQSARSRIIMGKGEAVAIEESITVDLAQLDSILHALTKPITLIQGPPGTGKSFIGAQIAKHLHKAGQRILVLSYTNHALDQFLEDLLDVNIPEQDIVRLGAKAKSTLRMGPLLLSEQKCGYRRARDAWATIDLLRHKAKSSAEELQTAFQTYEQVRTGWAEVSEFLEFLDDPHPFFEALLVPTGSSDWTRTGKKGKPATPEYLFQRWIKGEDPGILKMQIPKTSHVVWQMSRSERQSHLDRWTKELVEERLATIEELSRQYNEAQSKVDAQFNDADAHTMRQKRVIGCTTTGAAKYSSLIRAATPDVILVEEAGEILESHVLTALAPSVKQLILIGDHKQLRPKINNYALSVEKGDGYDLNRSLFERLIMQGAPHTTLQKQHRMVPEISMIPRALTYPDLLDGPKTSSRPRIRGLQDHVVFVNHTKPEDTDKGLRERRDPGAKESKKNTFEAQMVLECIKFFGQQGYSAEKLVILTPYLGQLRILQDVLRENQQDPALSEMDKLELLRAGLLSKAAAKVDEKPLRVSTIDNYQGEENDIVIASLTRSNESGDIGFMSAPERLNVLVTRARNCLVLIGNMDTFMRSKKGGPTWRPFFELMKSRNHLYDGLPVRCEKHPEKTALLKEPMDFKKFCPDGGCTEPCDAILKCGTHKCKSRCHRVIDHSQAPCNEIIDKTCERNHKLKVSCDKQKDHCRECIKEDKEQERRIKRDLQLEEDRLRREEAHRKSLQELDDELDHLRRKNKYLSDEQIREQTLEQRRQEVAALKDAQLRAQEQAEQRAEITRRVAEKAKRRAEQNSNAGEKADPQNPPSNLPDTAKDEWKYLKEREGASSKPMDTLMSMIGLEEVKQKFLDIKSKVDTAVRQGISLSKDRYSCSMLGNPGTGKTTVARLYAEFLSDVGVIPGHCFKETTGAALANLKIDGCKQLIDEILNKGGGVLFIDEAYQLTSGNNPGGGSVLDYLLAEIENLRGKVVFVLAGYNKQMESFYAHNPGLPSRFPVEMKFEDYTDDELLRIFELKVDEKYNGAMECEDGLRGLYCRIISRRIGYGRGKEGFGNARTVENTLQIISTRQAKRIRRERKAKKPGIDDLFFTKEDLIGPEPAVALQKCQAWNKLQQLIGLSSVKESVKSLVDSIQSNYKRELAEQPLIQYSLNKVFLGNPGTGKTTVAKLYGEILVALGMLSKGEVIIKNPSDFVGSFIGHSEKQTKGILAASLGKVLVIDEAYGLYGGGGISGPNPDTFKTAVIDTIVAEVQSVPGDDRCVLLLGYKDQMEIMFQNVNPGLARRFPIASGFNFEDFSDDQLQIIFDLKIKQQGYQATPGATAVAMEMLKRARNRPNFGNAGEIDILLNDAKARHQKRIAKERVQNETVFEPQDFDPDYDRASRSETNIRKLFEGSVGSEEVIALLEGYQETVRTFKSIDMDPKKNIPFNFLFRGPPGTGKTTTAKKMGQVFYDMGFLSTAEVVECSASEMLGKYVGHTGPLVRAQLDKALGRVLFIDEAYRLAEGHFAKEAIDELVDSVTKEQYEKKLIIILAGYEEDINRLMSVNTGLTSRFPEVINFRALSPEECVELLRKRLEENHDTLKEKSIELDFLCLQTPSSRFRGLLVSYFKQLSAQDNWASARDVQSLAKNMFNQAMRDHEGLSKGRIVLTEDIIRQELDAMVVERASRGKAAAEATTPNRLPSWMSQFFKAPPQQQQPSSNTFTATATSFAQEQARKIEEVVSEEEEDDGNDNERTPSPAKLNEQAVDASDARYAAKRDAGVSDAVWEQLQRDHKAEEERKKEYERLKEEAKKASDAARDRIVKRLLEEEARRKKEEEMQMKLKMMGVCPMGYHWIKQSGGYRCAGGSHWMSDADLGIN</sequence>
<dbReference type="InterPro" id="IPR000641">
    <property type="entry name" value="CbxX/CfxQ"/>
</dbReference>
<evidence type="ECO:0000256" key="5">
    <source>
        <dbReference type="SAM" id="Coils"/>
    </source>
</evidence>
<dbReference type="Proteomes" id="UP001451303">
    <property type="component" value="Unassembled WGS sequence"/>
</dbReference>
<feature type="domain" description="AAA+ ATPase" evidence="7">
    <location>
        <begin position="1330"/>
        <end position="1484"/>
    </location>
</feature>
<dbReference type="CDD" id="cd18808">
    <property type="entry name" value="SF1_C_Upf1"/>
    <property type="match status" value="1"/>
</dbReference>
<feature type="coiled-coil region" evidence="5">
    <location>
        <begin position="2227"/>
        <end position="2284"/>
    </location>
</feature>
<dbReference type="Pfam" id="PF13087">
    <property type="entry name" value="AAA_12"/>
    <property type="match status" value="1"/>
</dbReference>
<protein>
    <submittedName>
        <fullName evidence="8">Stage V sporulation protein K</fullName>
    </submittedName>
</protein>
<dbReference type="InterPro" id="IPR003959">
    <property type="entry name" value="ATPase_AAA_core"/>
</dbReference>
<keyword evidence="4" id="KW-0067">ATP-binding</keyword>
<feature type="region of interest" description="Disordered" evidence="6">
    <location>
        <begin position="2169"/>
        <end position="2215"/>
    </location>
</feature>
<evidence type="ECO:0000256" key="3">
    <source>
        <dbReference type="ARBA" id="ARBA00022806"/>
    </source>
</evidence>
<feature type="compositionally biased region" description="Acidic residues" evidence="6">
    <location>
        <begin position="2181"/>
        <end position="2191"/>
    </location>
</feature>
<dbReference type="Pfam" id="PF00004">
    <property type="entry name" value="AAA"/>
    <property type="match status" value="3"/>
</dbReference>
<dbReference type="InterPro" id="IPR003593">
    <property type="entry name" value="AAA+_ATPase"/>
</dbReference>
<evidence type="ECO:0000313" key="8">
    <source>
        <dbReference type="EMBL" id="KAL0471221.1"/>
    </source>
</evidence>
<dbReference type="Pfam" id="PF13086">
    <property type="entry name" value="AAA_11"/>
    <property type="match status" value="1"/>
</dbReference>
<dbReference type="PRINTS" id="PR00819">
    <property type="entry name" value="CBXCFQXSUPER"/>
</dbReference>
<feature type="coiled-coil region" evidence="5">
    <location>
        <begin position="703"/>
        <end position="733"/>
    </location>
</feature>
<feature type="region of interest" description="Disordered" evidence="6">
    <location>
        <begin position="185"/>
        <end position="209"/>
    </location>
</feature>
<comment type="similarity">
    <text evidence="1">Belongs to the CbxX/CfxQ family.</text>
</comment>
<comment type="caution">
    <text evidence="8">The sequence shown here is derived from an EMBL/GenBank/DDBJ whole genome shotgun (WGS) entry which is preliminary data.</text>
</comment>
<dbReference type="Gene3D" id="3.40.50.300">
    <property type="entry name" value="P-loop containing nucleotide triphosphate hydrolases"/>
    <property type="match status" value="5"/>
</dbReference>
<dbReference type="CDD" id="cd00009">
    <property type="entry name" value="AAA"/>
    <property type="match status" value="2"/>
</dbReference>
<evidence type="ECO:0000256" key="4">
    <source>
        <dbReference type="ARBA" id="ARBA00022840"/>
    </source>
</evidence>